<accession>A0AAJ6VLI0</accession>
<protein>
    <submittedName>
        <fullName evidence="3">Chymotrypsin-2-like isoform X1</fullName>
    </submittedName>
</protein>
<evidence type="ECO:0000313" key="2">
    <source>
        <dbReference type="Proteomes" id="UP000695007"/>
    </source>
</evidence>
<dbReference type="InterPro" id="IPR043504">
    <property type="entry name" value="Peptidase_S1_PA_chymotrypsin"/>
</dbReference>
<feature type="domain" description="Peptidase S1" evidence="1">
    <location>
        <begin position="26"/>
        <end position="270"/>
    </location>
</feature>
<dbReference type="InterPro" id="IPR001314">
    <property type="entry name" value="Peptidase_S1A"/>
</dbReference>
<evidence type="ECO:0000313" key="3">
    <source>
        <dbReference type="RefSeq" id="XP_011495227.1"/>
    </source>
</evidence>
<dbReference type="AlphaFoldDB" id="A0AAJ6VLI0"/>
<dbReference type="InterPro" id="IPR051333">
    <property type="entry name" value="CLIP_Serine_Protease"/>
</dbReference>
<proteinExistence type="predicted"/>
<dbReference type="InterPro" id="IPR001254">
    <property type="entry name" value="Trypsin_dom"/>
</dbReference>
<evidence type="ECO:0000259" key="1">
    <source>
        <dbReference type="PROSITE" id="PS50240"/>
    </source>
</evidence>
<dbReference type="PROSITE" id="PS50240">
    <property type="entry name" value="TRYPSIN_DOM"/>
    <property type="match status" value="1"/>
</dbReference>
<dbReference type="PANTHER" id="PTHR24260:SF136">
    <property type="entry name" value="GH08193P-RELATED"/>
    <property type="match status" value="1"/>
</dbReference>
<dbReference type="InterPro" id="IPR009003">
    <property type="entry name" value="Peptidase_S1_PA"/>
</dbReference>
<dbReference type="PANTHER" id="PTHR24260">
    <property type="match status" value="1"/>
</dbReference>
<dbReference type="RefSeq" id="XP_011495227.1">
    <property type="nucleotide sequence ID" value="XM_011496925.1"/>
</dbReference>
<dbReference type="SMART" id="SM00020">
    <property type="entry name" value="Tryp_SPc"/>
    <property type="match status" value="1"/>
</dbReference>
<dbReference type="GO" id="GO:0006508">
    <property type="term" value="P:proteolysis"/>
    <property type="evidence" value="ECO:0007669"/>
    <property type="project" value="InterPro"/>
</dbReference>
<dbReference type="KEGG" id="csol:105360127"/>
<dbReference type="Gene3D" id="2.40.10.10">
    <property type="entry name" value="Trypsin-like serine proteases"/>
    <property type="match status" value="1"/>
</dbReference>
<dbReference type="GO" id="GO:0004252">
    <property type="term" value="F:serine-type endopeptidase activity"/>
    <property type="evidence" value="ECO:0007669"/>
    <property type="project" value="InterPro"/>
</dbReference>
<dbReference type="Pfam" id="PF00089">
    <property type="entry name" value="Trypsin"/>
    <property type="match status" value="1"/>
</dbReference>
<dbReference type="PRINTS" id="PR00722">
    <property type="entry name" value="CHYMOTRYPSIN"/>
</dbReference>
<organism evidence="2 3">
    <name type="scientific">Ceratosolen solmsi marchali</name>
    <dbReference type="NCBI Taxonomy" id="326594"/>
    <lineage>
        <taxon>Eukaryota</taxon>
        <taxon>Metazoa</taxon>
        <taxon>Ecdysozoa</taxon>
        <taxon>Arthropoda</taxon>
        <taxon>Hexapoda</taxon>
        <taxon>Insecta</taxon>
        <taxon>Pterygota</taxon>
        <taxon>Neoptera</taxon>
        <taxon>Endopterygota</taxon>
        <taxon>Hymenoptera</taxon>
        <taxon>Apocrita</taxon>
        <taxon>Proctotrupomorpha</taxon>
        <taxon>Chalcidoidea</taxon>
        <taxon>Agaonidae</taxon>
        <taxon>Agaoninae</taxon>
        <taxon>Ceratosolen</taxon>
    </lineage>
</organism>
<dbReference type="Proteomes" id="UP000695007">
    <property type="component" value="Unplaced"/>
</dbReference>
<dbReference type="SUPFAM" id="SSF50494">
    <property type="entry name" value="Trypsin-like serine proteases"/>
    <property type="match status" value="1"/>
</dbReference>
<sequence length="272" mass="30842">MRFKAFIFIQCIILYSQYDSLSAKALIGEYVRRVRPDEFNFIVSIERINASNPIIQNNHDCTGVLVSQKTVLTSAHCLATMKLDETVIVVGSTDLRRGRNFYPSFWLSYDRWISLKNKESQYSLNDIAIIKLATEVPGYIHPVLLSTKPSIELYGLRVVTAGWGENRNGDINNFLEAVIVNVIPHRECENKIFRATGERISIGKNLLCTVANPYALLCRGDSGGPLLDNGKLIGINKGVCLYPEFRFHPDKINIHMSINHYKDFIVDVIQNF</sequence>
<gene>
    <name evidence="3" type="primary">LOC105360127</name>
</gene>
<dbReference type="GeneID" id="105360127"/>
<reference evidence="3" key="1">
    <citation type="submission" date="2025-08" db="UniProtKB">
        <authorList>
            <consortium name="RefSeq"/>
        </authorList>
    </citation>
    <scope>IDENTIFICATION</scope>
</reference>
<name>A0AAJ6VLI0_9HYME</name>
<keyword evidence="2" id="KW-1185">Reference proteome</keyword>